<dbReference type="EMBL" id="ML119797">
    <property type="protein sequence ID" value="RPA74182.1"/>
    <property type="molecule type" value="Genomic_DNA"/>
</dbReference>
<name>A0A3N4HJW9_ASCIM</name>
<feature type="transmembrane region" description="Helical" evidence="1">
    <location>
        <begin position="21"/>
        <end position="45"/>
    </location>
</feature>
<keyword evidence="1" id="KW-0812">Transmembrane</keyword>
<keyword evidence="1" id="KW-0472">Membrane</keyword>
<evidence type="ECO:0000313" key="3">
    <source>
        <dbReference type="Proteomes" id="UP000275078"/>
    </source>
</evidence>
<gene>
    <name evidence="2" type="ORF">BJ508DRAFT_333290</name>
</gene>
<keyword evidence="3" id="KW-1185">Reference proteome</keyword>
<reference evidence="2 3" key="1">
    <citation type="journal article" date="2018" name="Nat. Ecol. Evol.">
        <title>Pezizomycetes genomes reveal the molecular basis of ectomycorrhizal truffle lifestyle.</title>
        <authorList>
            <person name="Murat C."/>
            <person name="Payen T."/>
            <person name="Noel B."/>
            <person name="Kuo A."/>
            <person name="Morin E."/>
            <person name="Chen J."/>
            <person name="Kohler A."/>
            <person name="Krizsan K."/>
            <person name="Balestrini R."/>
            <person name="Da Silva C."/>
            <person name="Montanini B."/>
            <person name="Hainaut M."/>
            <person name="Levati E."/>
            <person name="Barry K.W."/>
            <person name="Belfiori B."/>
            <person name="Cichocki N."/>
            <person name="Clum A."/>
            <person name="Dockter R.B."/>
            <person name="Fauchery L."/>
            <person name="Guy J."/>
            <person name="Iotti M."/>
            <person name="Le Tacon F."/>
            <person name="Lindquist E.A."/>
            <person name="Lipzen A."/>
            <person name="Malagnac F."/>
            <person name="Mello A."/>
            <person name="Molinier V."/>
            <person name="Miyauchi S."/>
            <person name="Poulain J."/>
            <person name="Riccioni C."/>
            <person name="Rubini A."/>
            <person name="Sitrit Y."/>
            <person name="Splivallo R."/>
            <person name="Traeger S."/>
            <person name="Wang M."/>
            <person name="Zifcakova L."/>
            <person name="Wipf D."/>
            <person name="Zambonelli A."/>
            <person name="Paolocci F."/>
            <person name="Nowrousian M."/>
            <person name="Ottonello S."/>
            <person name="Baldrian P."/>
            <person name="Spatafora J.W."/>
            <person name="Henrissat B."/>
            <person name="Nagy L.G."/>
            <person name="Aury J.M."/>
            <person name="Wincker P."/>
            <person name="Grigoriev I.V."/>
            <person name="Bonfante P."/>
            <person name="Martin F.M."/>
        </authorList>
    </citation>
    <scope>NUCLEOTIDE SEQUENCE [LARGE SCALE GENOMIC DNA]</scope>
    <source>
        <strain evidence="2 3">RN42</strain>
    </source>
</reference>
<keyword evidence="1" id="KW-1133">Transmembrane helix</keyword>
<organism evidence="2 3">
    <name type="scientific">Ascobolus immersus RN42</name>
    <dbReference type="NCBI Taxonomy" id="1160509"/>
    <lineage>
        <taxon>Eukaryota</taxon>
        <taxon>Fungi</taxon>
        <taxon>Dikarya</taxon>
        <taxon>Ascomycota</taxon>
        <taxon>Pezizomycotina</taxon>
        <taxon>Pezizomycetes</taxon>
        <taxon>Pezizales</taxon>
        <taxon>Ascobolaceae</taxon>
        <taxon>Ascobolus</taxon>
    </lineage>
</organism>
<sequence length="219" mass="24115">MQPQAEHNTSTISEILTQLLIFAYFLLAALPAIAAYILQFIISVYENSIATTIKERDANIIEQVEKQRKRSSGKLLFKLEDLDRTHSASAIAMENRIEALAKRLDGLSDTIAAVSNARKADTARLPATIATEVEKEMASQLDGITPRVSDLEKGYAKLLGLYKDVEGKIENQRTVADAAARTQVAKLESVAAKTGDKLTDLEGRLRGIERKLEDISGWD</sequence>
<protein>
    <submittedName>
        <fullName evidence="2">Uncharacterized protein</fullName>
    </submittedName>
</protein>
<dbReference type="Proteomes" id="UP000275078">
    <property type="component" value="Unassembled WGS sequence"/>
</dbReference>
<accession>A0A3N4HJW9</accession>
<evidence type="ECO:0000313" key="2">
    <source>
        <dbReference type="EMBL" id="RPA74182.1"/>
    </source>
</evidence>
<evidence type="ECO:0000256" key="1">
    <source>
        <dbReference type="SAM" id="Phobius"/>
    </source>
</evidence>
<dbReference type="AlphaFoldDB" id="A0A3N4HJW9"/>
<proteinExistence type="predicted"/>